<dbReference type="GO" id="GO:0016301">
    <property type="term" value="F:kinase activity"/>
    <property type="evidence" value="ECO:0007669"/>
    <property type="project" value="UniProtKB-KW"/>
</dbReference>
<accession>A0A9U8E3Y6</accession>
<keyword evidence="2" id="KW-1185">Reference proteome</keyword>
<dbReference type="GeneID" id="106058786"/>
<keyword evidence="1" id="KW-0732">Signal</keyword>
<sequence length="175" mass="19220">MILVILCGLLATVSAGYDTAYNKKYDSYKGGQQVNGVYGSSQYQNNNQGNLYKGDYVSKVDYAGKADYAGKVDYASKVDSTGKTTNSLKDNTDDDVYEDTYAFLVNGYSSTSKEDYSIKISASSPGYGKENNNANVNQGYNNANYGKNNYNAPSSDYYGPEYNNNKIGYLARPNY</sequence>
<feature type="signal peptide" evidence="1">
    <location>
        <begin position="1"/>
        <end position="15"/>
    </location>
</feature>
<name>A0A9U8E3Y6_BIOGL</name>
<dbReference type="AlphaFoldDB" id="A0A9U8E3Y6"/>
<dbReference type="OrthoDB" id="10359771at2759"/>
<reference evidence="3" key="1">
    <citation type="submission" date="2025-08" db="UniProtKB">
        <authorList>
            <consortium name="RefSeq"/>
        </authorList>
    </citation>
    <scope>IDENTIFICATION</scope>
</reference>
<protein>
    <submittedName>
        <fullName evidence="3">Probable serine/threonine-protein kinase clkA</fullName>
    </submittedName>
</protein>
<dbReference type="RefSeq" id="XP_013071737.2">
    <property type="nucleotide sequence ID" value="XM_013216283.2"/>
</dbReference>
<dbReference type="Proteomes" id="UP001165740">
    <property type="component" value="Chromosome 2"/>
</dbReference>
<keyword evidence="3" id="KW-0418">Kinase</keyword>
<organism evidence="2 3">
    <name type="scientific">Biomphalaria glabrata</name>
    <name type="common">Bloodfluke planorb</name>
    <name type="synonym">Freshwater snail</name>
    <dbReference type="NCBI Taxonomy" id="6526"/>
    <lineage>
        <taxon>Eukaryota</taxon>
        <taxon>Metazoa</taxon>
        <taxon>Spiralia</taxon>
        <taxon>Lophotrochozoa</taxon>
        <taxon>Mollusca</taxon>
        <taxon>Gastropoda</taxon>
        <taxon>Heterobranchia</taxon>
        <taxon>Euthyneura</taxon>
        <taxon>Panpulmonata</taxon>
        <taxon>Hygrophila</taxon>
        <taxon>Lymnaeoidea</taxon>
        <taxon>Planorbidae</taxon>
        <taxon>Biomphalaria</taxon>
    </lineage>
</organism>
<evidence type="ECO:0000256" key="1">
    <source>
        <dbReference type="SAM" id="SignalP"/>
    </source>
</evidence>
<gene>
    <name evidence="3" type="primary">LOC106058786</name>
</gene>
<dbReference type="KEGG" id="bgt:106058786"/>
<keyword evidence="3" id="KW-0808">Transferase</keyword>
<feature type="chain" id="PRO_5040783394" evidence="1">
    <location>
        <begin position="16"/>
        <end position="175"/>
    </location>
</feature>
<proteinExistence type="predicted"/>
<evidence type="ECO:0000313" key="2">
    <source>
        <dbReference type="Proteomes" id="UP001165740"/>
    </source>
</evidence>
<evidence type="ECO:0000313" key="3">
    <source>
        <dbReference type="RefSeq" id="XP_013071737.2"/>
    </source>
</evidence>